<dbReference type="RefSeq" id="YP_004324445.1">
    <property type="nucleotide sequence ID" value="NC_015288.1"/>
</dbReference>
<feature type="region of interest" description="Disordered" evidence="1">
    <location>
        <begin position="1"/>
        <end position="28"/>
    </location>
</feature>
<evidence type="ECO:0000256" key="1">
    <source>
        <dbReference type="SAM" id="MobiDB-lite"/>
    </source>
</evidence>
<organism evidence="2 3">
    <name type="scientific">Prochlorococcus phage Syn1</name>
    <dbReference type="NCBI Taxonomy" id="444861"/>
    <lineage>
        <taxon>Viruses</taxon>
        <taxon>Duplodnaviria</taxon>
        <taxon>Heunggongvirae</taxon>
        <taxon>Uroviricota</taxon>
        <taxon>Caudoviricetes</taxon>
        <taxon>Pantevenvirales</taxon>
        <taxon>Kyanoviridae</taxon>
        <taxon>Vellamovirus</taxon>
        <taxon>Vellamovirus syn1</taxon>
    </lineage>
</organism>
<dbReference type="Proteomes" id="UP000006534">
    <property type="component" value="Segment"/>
</dbReference>
<evidence type="ECO:0000313" key="2">
    <source>
        <dbReference type="EMBL" id="ADO99175.1"/>
    </source>
</evidence>
<keyword evidence="3" id="KW-1185">Reference proteome</keyword>
<protein>
    <submittedName>
        <fullName evidence="2">Uncharacterized protein</fullName>
    </submittedName>
</protein>
<evidence type="ECO:0000313" key="3">
    <source>
        <dbReference type="Proteomes" id="UP000006534"/>
    </source>
</evidence>
<dbReference type="GeneID" id="10328966"/>
<name>E3SPF9_9CAUD</name>
<dbReference type="KEGG" id="vg:10328966"/>
<gene>
    <name evidence="2" type="ORF">Syn1_074</name>
</gene>
<dbReference type="EMBL" id="GU071105">
    <property type="protein sequence ID" value="ADO99175.1"/>
    <property type="molecule type" value="Genomic_DNA"/>
</dbReference>
<reference evidence="2 3" key="1">
    <citation type="journal article" date="2010" name="Environ. Microbiol.">
        <title>Genomic analysis of oceanic cyanobacterial myoviruses compared with T4-like myoviruses from diverse hosts and environments.</title>
        <authorList>
            <person name="Sullivan M.B."/>
            <person name="Huang K.H."/>
            <person name="Ignacio-Espinoza J.C."/>
            <person name="Berlin A.M."/>
            <person name="Kelly L."/>
            <person name="Weigele P.R."/>
            <person name="DeFrancesco A.S."/>
            <person name="Kern S.E."/>
            <person name="Thompson L.R."/>
            <person name="Young S."/>
            <person name="Yandava C."/>
            <person name="Fu R."/>
            <person name="Krastins B."/>
            <person name="Chase M."/>
            <person name="Sarracino D."/>
            <person name="Osburne M.S."/>
            <person name="Henn M.R."/>
            <person name="Chisholm S.W."/>
        </authorList>
    </citation>
    <scope>NUCLEOTIDE SEQUENCE [LARGE SCALE GENOMIC DNA]</scope>
    <source>
        <strain evidence="2">Syn1</strain>
    </source>
</reference>
<proteinExistence type="predicted"/>
<accession>E3SPF9</accession>
<sequence length="51" mass="6101">MTPCKLSQPPRRYSESYGRIQRSHRGKERRLSSFCEFSKSVKYQNSKNLTF</sequence>